<proteinExistence type="predicted"/>
<gene>
    <name evidence="2" type="ORF">EUBSIR_02551</name>
</gene>
<name>B0MRR9_9FIRM</name>
<organism evidence="2 3">
    <name type="scientific">[Eubacterium] siraeum DSM 15702</name>
    <dbReference type="NCBI Taxonomy" id="428128"/>
    <lineage>
        <taxon>Bacteria</taxon>
        <taxon>Bacillati</taxon>
        <taxon>Bacillota</taxon>
        <taxon>Clostridia</taxon>
        <taxon>Eubacteriales</taxon>
        <taxon>Oscillospiraceae</taxon>
        <taxon>Oscillospiraceae incertae sedis</taxon>
    </lineage>
</organism>
<keyword evidence="1" id="KW-0472">Membrane</keyword>
<evidence type="ECO:0000256" key="1">
    <source>
        <dbReference type="SAM" id="Phobius"/>
    </source>
</evidence>
<keyword evidence="3" id="KW-1185">Reference proteome</keyword>
<dbReference type="EMBL" id="ABCA03000055">
    <property type="protein sequence ID" value="EDR99487.1"/>
    <property type="molecule type" value="Genomic_DNA"/>
</dbReference>
<dbReference type="Proteomes" id="UP000005326">
    <property type="component" value="Unassembled WGS sequence"/>
</dbReference>
<feature type="transmembrane region" description="Helical" evidence="1">
    <location>
        <begin position="46"/>
        <end position="66"/>
    </location>
</feature>
<reference evidence="2" key="1">
    <citation type="submission" date="2007-10" db="EMBL/GenBank/DDBJ databases">
        <authorList>
            <person name="Fulton L."/>
            <person name="Clifton S."/>
            <person name="Fulton B."/>
            <person name="Xu J."/>
            <person name="Minx P."/>
            <person name="Pepin K.H."/>
            <person name="Johnson M."/>
            <person name="Thiruvilangam P."/>
            <person name="Bhonagiri V."/>
            <person name="Nash W.E."/>
            <person name="Mardis E.R."/>
            <person name="Wilson R.K."/>
        </authorList>
    </citation>
    <scope>NUCLEOTIDE SEQUENCE [LARGE SCALE GENOMIC DNA]</scope>
    <source>
        <strain evidence="2">DSM 15702</strain>
    </source>
</reference>
<accession>B0MRR9</accession>
<evidence type="ECO:0000313" key="2">
    <source>
        <dbReference type="EMBL" id="EDR99487.1"/>
    </source>
</evidence>
<keyword evidence="1" id="KW-1133">Transmembrane helix</keyword>
<dbReference type="AlphaFoldDB" id="B0MRR9"/>
<sequence>MKKSGKRLLPHSTYILQHKNDIVKNNKYGETVVFCFIKPKKRKIILLFRFFAALLIITLSLPEAYIEAVNIRKRGTDYVFYCFTLGYSRRKSKKNPQWL</sequence>
<reference evidence="2" key="2">
    <citation type="submission" date="2014-06" db="EMBL/GenBank/DDBJ databases">
        <title>Draft genome sequence of Eubacterium siraeum (DSM 15702).</title>
        <authorList>
            <person name="Sudarsanam P."/>
            <person name="Ley R."/>
            <person name="Guruge J."/>
            <person name="Turnbaugh P.J."/>
            <person name="Mahowald M."/>
            <person name="Liep D."/>
            <person name="Gordon J."/>
        </authorList>
    </citation>
    <scope>NUCLEOTIDE SEQUENCE</scope>
    <source>
        <strain evidence="2">DSM 15702</strain>
    </source>
</reference>
<protein>
    <submittedName>
        <fullName evidence="2">Uncharacterized protein</fullName>
    </submittedName>
</protein>
<evidence type="ECO:0000313" key="3">
    <source>
        <dbReference type="Proteomes" id="UP000005326"/>
    </source>
</evidence>
<comment type="caution">
    <text evidence="2">The sequence shown here is derived from an EMBL/GenBank/DDBJ whole genome shotgun (WGS) entry which is preliminary data.</text>
</comment>
<keyword evidence="1" id="KW-0812">Transmembrane</keyword>